<dbReference type="STRING" id="1688.BCUN_0614"/>
<protein>
    <submittedName>
        <fullName evidence="2">Uncharacterized protein</fullName>
    </submittedName>
</protein>
<proteinExistence type="predicted"/>
<gene>
    <name evidence="2" type="ORF">BCUN_0614</name>
</gene>
<reference evidence="2 3" key="1">
    <citation type="submission" date="2014-03" db="EMBL/GenBank/DDBJ databases">
        <title>Genomics of Bifidobacteria.</title>
        <authorList>
            <person name="Ventura M."/>
            <person name="Milani C."/>
            <person name="Lugli G.A."/>
        </authorList>
    </citation>
    <scope>NUCLEOTIDE SEQUENCE [LARGE SCALE GENOMIC DNA]</scope>
    <source>
        <strain evidence="2 3">LMG 10738</strain>
    </source>
</reference>
<evidence type="ECO:0000313" key="3">
    <source>
        <dbReference type="Proteomes" id="UP000029067"/>
    </source>
</evidence>
<accession>A0A087B510</accession>
<dbReference type="Proteomes" id="UP000029067">
    <property type="component" value="Unassembled WGS sequence"/>
</dbReference>
<evidence type="ECO:0000313" key="2">
    <source>
        <dbReference type="EMBL" id="KFI66110.1"/>
    </source>
</evidence>
<comment type="caution">
    <text evidence="2">The sequence shown here is derived from an EMBL/GenBank/DDBJ whole genome shotgun (WGS) entry which is preliminary data.</text>
</comment>
<dbReference type="RefSeq" id="WP_033515315.1">
    <property type="nucleotide sequence ID" value="NZ_JGYV01000001.1"/>
</dbReference>
<evidence type="ECO:0000256" key="1">
    <source>
        <dbReference type="SAM" id="MobiDB-lite"/>
    </source>
</evidence>
<dbReference type="EMBL" id="JGYV01000001">
    <property type="protein sequence ID" value="KFI66110.1"/>
    <property type="molecule type" value="Genomic_DNA"/>
</dbReference>
<dbReference type="AlphaFoldDB" id="A0A087B510"/>
<sequence length="105" mass="11910">MNPYLAFLIGICVGAAARLIVNLLQVAYRVITESTWYQWNFRPLRQAVYCAWCSTSGKPFIVSTPSQPPRKGLKQAKKHMRTEEHLNNKPASEPTGSEHFLTLHP</sequence>
<organism evidence="2 3">
    <name type="scientific">Bifidobacterium cuniculi</name>
    <dbReference type="NCBI Taxonomy" id="1688"/>
    <lineage>
        <taxon>Bacteria</taxon>
        <taxon>Bacillati</taxon>
        <taxon>Actinomycetota</taxon>
        <taxon>Actinomycetes</taxon>
        <taxon>Bifidobacteriales</taxon>
        <taxon>Bifidobacteriaceae</taxon>
        <taxon>Bifidobacterium</taxon>
    </lineage>
</organism>
<name>A0A087B510_9BIFI</name>
<feature type="compositionally biased region" description="Basic residues" evidence="1">
    <location>
        <begin position="71"/>
        <end position="80"/>
    </location>
</feature>
<feature type="region of interest" description="Disordered" evidence="1">
    <location>
        <begin position="64"/>
        <end position="105"/>
    </location>
</feature>
<keyword evidence="3" id="KW-1185">Reference proteome</keyword>